<gene>
    <name evidence="5" type="ORF">MIND_00779800</name>
</gene>
<feature type="domain" description="RRM" evidence="4">
    <location>
        <begin position="622"/>
        <end position="705"/>
    </location>
</feature>
<dbReference type="OrthoDB" id="431169at2759"/>
<feature type="region of interest" description="Disordered" evidence="3">
    <location>
        <begin position="829"/>
        <end position="865"/>
    </location>
</feature>
<feature type="region of interest" description="Disordered" evidence="3">
    <location>
        <begin position="448"/>
        <end position="467"/>
    </location>
</feature>
<comment type="caution">
    <text evidence="5">The sequence shown here is derived from an EMBL/GenBank/DDBJ whole genome shotgun (WGS) entry which is preliminary data.</text>
</comment>
<sequence length="865" mass="91851">MLATDSALLNKSLLDQLDAQADAEPLTSSDDSSAESPPLKMATPFYPNRASFTAFPNTNRAPTRNFFPPDSFGLQHYPYAPPPTSAPTQPVMHSQTPYGPHVPSSIPIASAPPMIPPAQEDISTIFVVGFPEDMQEREFQNMFTFSPGFEAATLKIPNKEYTAYGLPPMGPPQPLPQQRALGAGGQYNGYTGSNDPYNLVTVNQGGVVVDAGRDGITSWPAPPDDPTGNHNIAPSGPYPPRKQIIGFAKFRTREEALGARDVLQGRRIDIEKGAVLKAEMAKKNLHTKRGVGPVAAPGLPPLNGNNVGPSTMPMMGAEMYDPLSPRERDSVGLATMGIANNVNGNTNGVRLQWRPEDELDENGNMMPTMMMRGARERVADDEAERLRRRERDRRAGAFESLAANREREREHAEQQAAVAGPWGIPGRRPSSPESATGHDFVAAFGNEAPRALSSPPPTAMLQPPGEFVPGRYVPNGILNGHHSSYLPHHDAFQPQHPFLAHRQERSDSSASEGSGGSDEGLARMSLRNGINGYHVTAIGPRVNGTSSAGSASGSSKGSPQLGESVGTGPNGLTAPAPTSAPLSSIPTAASIASLTQLNTSTSILNNGPTNVARAVDQNPPINTLYVGNLPSGGAGIEYLEAALRELFTSCPGFRQMSFRPKANGPMCFVEFEDVGFATKTLNELYGNTLNGMIKGGGIRLSYSKNPFGVRTPTSASATTSMATLQIQQSVAAVQQQQAGMVQQQPHHHQQHSMAAAEAAFHGHANGLRLTSPPPIPVSIPSLQQVQPQPPPQGEHLSQAHASFIAGPRFFAPPENGVAGSWGRRWETPRSVAGGVSATGLVSPPPTATFAPFTPPELPPGQGEHQ</sequence>
<dbReference type="InterPro" id="IPR000504">
    <property type="entry name" value="RRM_dom"/>
</dbReference>
<keyword evidence="1 2" id="KW-0694">RNA-binding</keyword>
<feature type="region of interest" description="Disordered" evidence="3">
    <location>
        <begin position="501"/>
        <end position="523"/>
    </location>
</feature>
<evidence type="ECO:0000256" key="2">
    <source>
        <dbReference type="PROSITE-ProRule" id="PRU00176"/>
    </source>
</evidence>
<dbReference type="SMART" id="SM00360">
    <property type="entry name" value="RRM"/>
    <property type="match status" value="1"/>
</dbReference>
<dbReference type="Gene3D" id="3.30.70.330">
    <property type="match status" value="2"/>
</dbReference>
<dbReference type="RefSeq" id="XP_037220130.1">
    <property type="nucleotide sequence ID" value="XM_037364486.1"/>
</dbReference>
<dbReference type="GeneID" id="59347002"/>
<protein>
    <submittedName>
        <fullName evidence="5">RRM domain-containing protein</fullName>
    </submittedName>
</protein>
<feature type="region of interest" description="Disordered" evidence="3">
    <location>
        <begin position="21"/>
        <end position="43"/>
    </location>
</feature>
<feature type="compositionally biased region" description="Pro residues" evidence="3">
    <location>
        <begin position="842"/>
        <end position="858"/>
    </location>
</feature>
<feature type="compositionally biased region" description="Polar residues" evidence="3">
    <location>
        <begin position="26"/>
        <end position="35"/>
    </location>
</feature>
<dbReference type="SUPFAM" id="SSF54928">
    <property type="entry name" value="RNA-binding domain, RBD"/>
    <property type="match status" value="1"/>
</dbReference>
<feature type="compositionally biased region" description="Low complexity" evidence="3">
    <location>
        <begin position="546"/>
        <end position="558"/>
    </location>
</feature>
<feature type="region of interest" description="Disordered" evidence="3">
    <location>
        <begin position="544"/>
        <end position="581"/>
    </location>
</feature>
<dbReference type="GO" id="GO:0003723">
    <property type="term" value="F:RNA binding"/>
    <property type="evidence" value="ECO:0007669"/>
    <property type="project" value="UniProtKB-UniRule"/>
</dbReference>
<evidence type="ECO:0000256" key="3">
    <source>
        <dbReference type="SAM" id="MobiDB-lite"/>
    </source>
</evidence>
<evidence type="ECO:0000313" key="6">
    <source>
        <dbReference type="Proteomes" id="UP000636479"/>
    </source>
</evidence>
<feature type="region of interest" description="Disordered" evidence="3">
    <location>
        <begin position="397"/>
        <end position="438"/>
    </location>
</feature>
<proteinExistence type="predicted"/>
<accession>A0A8H6SNJ5</accession>
<reference evidence="5" key="1">
    <citation type="submission" date="2020-05" db="EMBL/GenBank/DDBJ databases">
        <title>Mycena genomes resolve the evolution of fungal bioluminescence.</title>
        <authorList>
            <person name="Tsai I.J."/>
        </authorList>
    </citation>
    <scope>NUCLEOTIDE SEQUENCE</scope>
    <source>
        <strain evidence="5">171206Taipei</strain>
    </source>
</reference>
<feature type="region of interest" description="Disordered" evidence="3">
    <location>
        <begin position="219"/>
        <end position="238"/>
    </location>
</feature>
<dbReference type="InterPro" id="IPR012677">
    <property type="entry name" value="Nucleotide-bd_a/b_plait_sf"/>
</dbReference>
<evidence type="ECO:0000313" key="5">
    <source>
        <dbReference type="EMBL" id="KAF7302130.1"/>
    </source>
</evidence>
<dbReference type="Pfam" id="PF00076">
    <property type="entry name" value="RRM_1"/>
    <property type="match status" value="1"/>
</dbReference>
<dbReference type="PANTHER" id="PTHR10501">
    <property type="entry name" value="U1 SMALL NUCLEAR RIBONUCLEOPROTEIN A/U2 SMALL NUCLEAR RIBONUCLEOPROTEIN B"/>
    <property type="match status" value="1"/>
</dbReference>
<dbReference type="Proteomes" id="UP000636479">
    <property type="component" value="Unassembled WGS sequence"/>
</dbReference>
<dbReference type="PROSITE" id="PS50102">
    <property type="entry name" value="RRM"/>
    <property type="match status" value="1"/>
</dbReference>
<feature type="region of interest" description="Disordered" evidence="3">
    <location>
        <begin position="765"/>
        <end position="796"/>
    </location>
</feature>
<name>A0A8H6SNJ5_9AGAR</name>
<organism evidence="5 6">
    <name type="scientific">Mycena indigotica</name>
    <dbReference type="NCBI Taxonomy" id="2126181"/>
    <lineage>
        <taxon>Eukaryota</taxon>
        <taxon>Fungi</taxon>
        <taxon>Dikarya</taxon>
        <taxon>Basidiomycota</taxon>
        <taxon>Agaricomycotina</taxon>
        <taxon>Agaricomycetes</taxon>
        <taxon>Agaricomycetidae</taxon>
        <taxon>Agaricales</taxon>
        <taxon>Marasmiineae</taxon>
        <taxon>Mycenaceae</taxon>
        <taxon>Mycena</taxon>
    </lineage>
</organism>
<keyword evidence="6" id="KW-1185">Reference proteome</keyword>
<feature type="compositionally biased region" description="Basic and acidic residues" evidence="3">
    <location>
        <begin position="404"/>
        <end position="413"/>
    </location>
</feature>
<dbReference type="InterPro" id="IPR035979">
    <property type="entry name" value="RBD_domain_sf"/>
</dbReference>
<dbReference type="AlphaFoldDB" id="A0A8H6SNJ5"/>
<evidence type="ECO:0000259" key="4">
    <source>
        <dbReference type="PROSITE" id="PS50102"/>
    </source>
</evidence>
<evidence type="ECO:0000256" key="1">
    <source>
        <dbReference type="ARBA" id="ARBA00022884"/>
    </source>
</evidence>
<dbReference type="EMBL" id="JACAZF010000006">
    <property type="protein sequence ID" value="KAF7302130.1"/>
    <property type="molecule type" value="Genomic_DNA"/>
</dbReference>